<dbReference type="PANTHER" id="PTHR32305:SF15">
    <property type="entry name" value="PROTEIN RHSA-RELATED"/>
    <property type="match status" value="1"/>
</dbReference>
<dbReference type="OrthoDB" id="9765204at2"/>
<dbReference type="InterPro" id="IPR006530">
    <property type="entry name" value="YD"/>
</dbReference>
<reference evidence="2 3" key="1">
    <citation type="submission" date="2011-09" db="EMBL/GenBank/DDBJ databases">
        <title>The draft genome of Treponema saccharophilum DSM 2985.</title>
        <authorList>
            <consortium name="US DOE Joint Genome Institute (JGI-PGF)"/>
            <person name="Lucas S."/>
            <person name="Copeland A."/>
            <person name="Lapidus A."/>
            <person name="Glavina del Rio T."/>
            <person name="Dalin E."/>
            <person name="Tice H."/>
            <person name="Bruce D."/>
            <person name="Goodwin L."/>
            <person name="Pitluck S."/>
            <person name="Peters L."/>
            <person name="Kyrpides N."/>
            <person name="Mavromatis K."/>
            <person name="Ivanova N."/>
            <person name="Markowitz V."/>
            <person name="Cheng J.-F."/>
            <person name="Hugenholtz P."/>
            <person name="Woyke T."/>
            <person name="Wu D."/>
            <person name="Gronow S."/>
            <person name="Wellnitz S."/>
            <person name="Brambilla E."/>
            <person name="Klenk H.-P."/>
            <person name="Eisen J.A."/>
        </authorList>
    </citation>
    <scope>NUCLEOTIDE SEQUENCE [LARGE SCALE GENOMIC DNA]</scope>
    <source>
        <strain evidence="2 3">DSM 2985</strain>
    </source>
</reference>
<evidence type="ECO:0000256" key="1">
    <source>
        <dbReference type="SAM" id="SignalP"/>
    </source>
</evidence>
<dbReference type="EMBL" id="AGRW01000051">
    <property type="protein sequence ID" value="EIC01164.1"/>
    <property type="molecule type" value="Genomic_DNA"/>
</dbReference>
<dbReference type="Gene3D" id="2.180.10.10">
    <property type="entry name" value="RHS repeat-associated core"/>
    <property type="match status" value="1"/>
</dbReference>
<dbReference type="PANTHER" id="PTHR32305">
    <property type="match status" value="1"/>
</dbReference>
<keyword evidence="1" id="KW-0732">Signal</keyword>
<comment type="caution">
    <text evidence="2">The sequence shown here is derived from an EMBL/GenBank/DDBJ whole genome shotgun (WGS) entry which is preliminary data.</text>
</comment>
<gene>
    <name evidence="2" type="ORF">TresaDRAFT_0301</name>
</gene>
<dbReference type="PATRIC" id="fig|907348.3.peg.2056"/>
<organism evidence="2 3">
    <name type="scientific">Treponema saccharophilum DSM 2985</name>
    <dbReference type="NCBI Taxonomy" id="907348"/>
    <lineage>
        <taxon>Bacteria</taxon>
        <taxon>Pseudomonadati</taxon>
        <taxon>Spirochaetota</taxon>
        <taxon>Spirochaetia</taxon>
        <taxon>Spirochaetales</taxon>
        <taxon>Treponemataceae</taxon>
        <taxon>Treponema</taxon>
    </lineage>
</organism>
<dbReference type="InterPro" id="IPR050708">
    <property type="entry name" value="T6SS_VgrG/RHS"/>
</dbReference>
<dbReference type="SUPFAM" id="SSF69304">
    <property type="entry name" value="Tricorn protease N-terminal domain"/>
    <property type="match status" value="1"/>
</dbReference>
<proteinExistence type="predicted"/>
<evidence type="ECO:0000313" key="3">
    <source>
        <dbReference type="Proteomes" id="UP000003571"/>
    </source>
</evidence>
<dbReference type="STRING" id="907348.TresaDRAFT_0301"/>
<sequence>MKKTSVVCAAVALCVAFSSYAAKQKTIGEKAYIEVTVDGERLERWVSPVELCEYDKGGNVVHKKTPEMEEWWEYDANGKITRYKNDYGDDKIYKYDSRGNEIYFKDTDGSELFHEYDGKGNRIRTKHSDGTVELYTYDSKGNKIRYKKDGGRWSYENEESFYEYNKNGNVIREKGNRYAHNRFECWNEEYEILYEYDGKGKCVRIKDGDKETAMEYDNSGRLSHKKSDYEEYWWEYDAAGNVTAYKKHWTEFRPHEDCYDENLEQTEIRKYDAGKRVVFYSLVVKGRDGHPTSYDKNESISYEYDASGKLAHTKTESGEFWFEYTQNGDITVRTQYVSD</sequence>
<dbReference type="AlphaFoldDB" id="H7EM79"/>
<accession>H7EM79</accession>
<evidence type="ECO:0000313" key="2">
    <source>
        <dbReference type="EMBL" id="EIC01164.1"/>
    </source>
</evidence>
<feature type="signal peptide" evidence="1">
    <location>
        <begin position="1"/>
        <end position="21"/>
    </location>
</feature>
<dbReference type="NCBIfam" id="TIGR01643">
    <property type="entry name" value="YD_repeat_2x"/>
    <property type="match status" value="1"/>
</dbReference>
<dbReference type="RefSeq" id="WP_002705335.1">
    <property type="nucleotide sequence ID" value="NZ_AGRW01000051.1"/>
</dbReference>
<feature type="chain" id="PRO_5003608832" evidence="1">
    <location>
        <begin position="22"/>
        <end position="339"/>
    </location>
</feature>
<keyword evidence="3" id="KW-1185">Reference proteome</keyword>
<name>H7EM79_9SPIR</name>
<dbReference type="eggNOG" id="COG3209">
    <property type="taxonomic scope" value="Bacteria"/>
</dbReference>
<protein>
    <submittedName>
        <fullName evidence="2">YD repeat protein</fullName>
    </submittedName>
</protein>
<dbReference type="Proteomes" id="UP000003571">
    <property type="component" value="Unassembled WGS sequence"/>
</dbReference>